<name>A0A392PDS3_9FABA</name>
<evidence type="ECO:0000313" key="1">
    <source>
        <dbReference type="EMBL" id="MCI10263.1"/>
    </source>
</evidence>
<evidence type="ECO:0000313" key="2">
    <source>
        <dbReference type="Proteomes" id="UP000265520"/>
    </source>
</evidence>
<dbReference type="EMBL" id="LXQA010075542">
    <property type="protein sequence ID" value="MCI10263.1"/>
    <property type="molecule type" value="Genomic_DNA"/>
</dbReference>
<feature type="non-terminal residue" evidence="1">
    <location>
        <position position="89"/>
    </location>
</feature>
<dbReference type="Proteomes" id="UP000265520">
    <property type="component" value="Unassembled WGS sequence"/>
</dbReference>
<organism evidence="1 2">
    <name type="scientific">Trifolium medium</name>
    <dbReference type="NCBI Taxonomy" id="97028"/>
    <lineage>
        <taxon>Eukaryota</taxon>
        <taxon>Viridiplantae</taxon>
        <taxon>Streptophyta</taxon>
        <taxon>Embryophyta</taxon>
        <taxon>Tracheophyta</taxon>
        <taxon>Spermatophyta</taxon>
        <taxon>Magnoliopsida</taxon>
        <taxon>eudicotyledons</taxon>
        <taxon>Gunneridae</taxon>
        <taxon>Pentapetalae</taxon>
        <taxon>rosids</taxon>
        <taxon>fabids</taxon>
        <taxon>Fabales</taxon>
        <taxon>Fabaceae</taxon>
        <taxon>Papilionoideae</taxon>
        <taxon>50 kb inversion clade</taxon>
        <taxon>NPAAA clade</taxon>
        <taxon>Hologalegina</taxon>
        <taxon>IRL clade</taxon>
        <taxon>Trifolieae</taxon>
        <taxon>Trifolium</taxon>
    </lineage>
</organism>
<proteinExistence type="predicted"/>
<comment type="caution">
    <text evidence="1">The sequence shown here is derived from an EMBL/GenBank/DDBJ whole genome shotgun (WGS) entry which is preliminary data.</text>
</comment>
<dbReference type="AlphaFoldDB" id="A0A392PDS3"/>
<accession>A0A392PDS3</accession>
<reference evidence="1 2" key="1">
    <citation type="journal article" date="2018" name="Front. Plant Sci.">
        <title>Red Clover (Trifolium pratense) and Zigzag Clover (T. medium) - A Picture of Genomic Similarities and Differences.</title>
        <authorList>
            <person name="Dluhosova J."/>
            <person name="Istvanek J."/>
            <person name="Nedelnik J."/>
            <person name="Repkova J."/>
        </authorList>
    </citation>
    <scope>NUCLEOTIDE SEQUENCE [LARGE SCALE GENOMIC DNA]</scope>
    <source>
        <strain evidence="2">cv. 10/8</strain>
        <tissue evidence="1">Leaf</tissue>
    </source>
</reference>
<sequence>MVPLQLILIRDPQRSELPLWLFSSKFANCIVVGIEPDKLLYETLNIAKELSGIVPDNRLCERFNAIMSLSSPISGGMLPLKLLLDKSKL</sequence>
<keyword evidence="2" id="KW-1185">Reference proteome</keyword>
<protein>
    <submittedName>
        <fullName evidence="1">Uncharacterized protein</fullName>
    </submittedName>
</protein>
<gene>
    <name evidence="1" type="ORF">A2U01_0031356</name>
</gene>